<proteinExistence type="predicted"/>
<accession>A0A0D3HLE2</accession>
<dbReference type="EnsemblPlants" id="OBART11G12120.2">
    <property type="protein sequence ID" value="OBART11G12120.2"/>
    <property type="gene ID" value="OBART11G12120"/>
</dbReference>
<feature type="region of interest" description="Disordered" evidence="1">
    <location>
        <begin position="48"/>
        <end position="98"/>
    </location>
</feature>
<reference evidence="2" key="1">
    <citation type="journal article" date="2009" name="Rice">
        <title>De Novo Next Generation Sequencing of Plant Genomes.</title>
        <authorList>
            <person name="Rounsley S."/>
            <person name="Marri P.R."/>
            <person name="Yu Y."/>
            <person name="He R."/>
            <person name="Sisneros N."/>
            <person name="Goicoechea J.L."/>
            <person name="Lee S.J."/>
            <person name="Angelova A."/>
            <person name="Kudrna D."/>
            <person name="Luo M."/>
            <person name="Affourtit J."/>
            <person name="Desany B."/>
            <person name="Knight J."/>
            <person name="Niazi F."/>
            <person name="Egholm M."/>
            <person name="Wing R.A."/>
        </authorList>
    </citation>
    <scope>NUCLEOTIDE SEQUENCE [LARGE SCALE GENOMIC DNA]</scope>
    <source>
        <strain evidence="2">cv. IRGC 105608</strain>
    </source>
</reference>
<organism evidence="2">
    <name type="scientific">Oryza barthii</name>
    <dbReference type="NCBI Taxonomy" id="65489"/>
    <lineage>
        <taxon>Eukaryota</taxon>
        <taxon>Viridiplantae</taxon>
        <taxon>Streptophyta</taxon>
        <taxon>Embryophyta</taxon>
        <taxon>Tracheophyta</taxon>
        <taxon>Spermatophyta</taxon>
        <taxon>Magnoliopsida</taxon>
        <taxon>Liliopsida</taxon>
        <taxon>Poales</taxon>
        <taxon>Poaceae</taxon>
        <taxon>BOP clade</taxon>
        <taxon>Oryzoideae</taxon>
        <taxon>Oryzeae</taxon>
        <taxon>Oryzinae</taxon>
        <taxon>Oryza</taxon>
    </lineage>
</organism>
<sequence>MSGGGATVGSGRRWGRAEAGSTRSVRAWQQRVGFDAAIVFEEKKGQISCSGGDWWESGSEAGERGSTAHAGPEGGRERSGGARRFNGKGSQQERRKVGSELVWAAGGRAGERWRCAGPAGGSDAWRLAGED</sequence>
<evidence type="ECO:0000313" key="2">
    <source>
        <dbReference type="EnsemblPlants" id="OBART11G12120.2"/>
    </source>
</evidence>
<keyword evidence="3" id="KW-1185">Reference proteome</keyword>
<dbReference type="AlphaFoldDB" id="A0A0D3HLE2"/>
<feature type="region of interest" description="Disordered" evidence="1">
    <location>
        <begin position="1"/>
        <end position="27"/>
    </location>
</feature>
<dbReference type="Gramene" id="OBART11G12120.2">
    <property type="protein sequence ID" value="OBART11G12120.2"/>
    <property type="gene ID" value="OBART11G12120"/>
</dbReference>
<evidence type="ECO:0000256" key="1">
    <source>
        <dbReference type="SAM" id="MobiDB-lite"/>
    </source>
</evidence>
<reference evidence="2" key="2">
    <citation type="submission" date="2015-03" db="UniProtKB">
        <authorList>
            <consortium name="EnsemblPlants"/>
        </authorList>
    </citation>
    <scope>IDENTIFICATION</scope>
</reference>
<dbReference type="Proteomes" id="UP000026960">
    <property type="component" value="Chromosome 11"/>
</dbReference>
<protein>
    <submittedName>
        <fullName evidence="2">Uncharacterized protein</fullName>
    </submittedName>
</protein>
<evidence type="ECO:0000313" key="3">
    <source>
        <dbReference type="Proteomes" id="UP000026960"/>
    </source>
</evidence>
<name>A0A0D3HLE2_9ORYZ</name>